<keyword evidence="10" id="KW-1185">Reference proteome</keyword>
<dbReference type="Proteomes" id="UP000327044">
    <property type="component" value="Unassembled WGS sequence"/>
</dbReference>
<protein>
    <recommendedName>
        <fullName evidence="2 7">Inositol-pentakisphosphate 2-kinase</fullName>
        <ecNumber evidence="2 7">2.7.1.158</ecNumber>
    </recommendedName>
</protein>
<evidence type="ECO:0000256" key="6">
    <source>
        <dbReference type="ARBA" id="ARBA00022840"/>
    </source>
</evidence>
<proteinExistence type="inferred from homology"/>
<evidence type="ECO:0000256" key="4">
    <source>
        <dbReference type="ARBA" id="ARBA00022741"/>
    </source>
</evidence>
<name>A0A1Y1LDC6_PHOPY</name>
<gene>
    <name evidence="9" type="ORF">PPYR_12470</name>
</gene>
<dbReference type="EMBL" id="GEZM01060816">
    <property type="protein sequence ID" value="JAV70888.1"/>
    <property type="molecule type" value="Transcribed_RNA"/>
</dbReference>
<comment type="domain">
    <text evidence="7">The EXKPK motif is conserved in inositol-pentakisphosphate 2-kinases of both family 1 and 2.</text>
</comment>
<evidence type="ECO:0000256" key="5">
    <source>
        <dbReference type="ARBA" id="ARBA00022777"/>
    </source>
</evidence>
<dbReference type="InParanoid" id="A0A1Y1LDC6"/>
<dbReference type="Gene3D" id="3.30.200.110">
    <property type="entry name" value="Inositol-pentakisphosphate 2-kinase, N-lobe"/>
    <property type="match status" value="1"/>
</dbReference>
<dbReference type="EMBL" id="VVIM01000008">
    <property type="protein sequence ID" value="KAB0795631.1"/>
    <property type="molecule type" value="Genomic_DNA"/>
</dbReference>
<evidence type="ECO:0000256" key="2">
    <source>
        <dbReference type="ARBA" id="ARBA00012023"/>
    </source>
</evidence>
<dbReference type="PANTHER" id="PTHR14456:SF2">
    <property type="entry name" value="INOSITOL-PENTAKISPHOSPHATE 2-KINASE"/>
    <property type="match status" value="1"/>
</dbReference>
<keyword evidence="5 7" id="KW-0418">Kinase</keyword>
<dbReference type="GO" id="GO:0032958">
    <property type="term" value="P:inositol phosphate biosynthetic process"/>
    <property type="evidence" value="ECO:0007669"/>
    <property type="project" value="TreeGrafter"/>
</dbReference>
<evidence type="ECO:0000256" key="7">
    <source>
        <dbReference type="RuleBase" id="RU364126"/>
    </source>
</evidence>
<keyword evidence="6 7" id="KW-0067">ATP-binding</keyword>
<evidence type="ECO:0000256" key="3">
    <source>
        <dbReference type="ARBA" id="ARBA00022679"/>
    </source>
</evidence>
<keyword evidence="3 7" id="KW-0808">Transferase</keyword>
<evidence type="ECO:0000313" key="10">
    <source>
        <dbReference type="Proteomes" id="UP000327044"/>
    </source>
</evidence>
<keyword evidence="4 7" id="KW-0547">Nucleotide-binding</keyword>
<dbReference type="InterPro" id="IPR009286">
    <property type="entry name" value="Ins_P5_2-kin"/>
</dbReference>
<dbReference type="AlphaFoldDB" id="A0A1Y1LDC6"/>
<comment type="function">
    <text evidence="7">Phosphorylates Ins(1,3,4,5,6)P5 at position 2 to form Ins(1,2,3,4,5,6)P6 (InsP6 or phytate).</text>
</comment>
<dbReference type="FunCoup" id="A0A1Y1LDC6">
    <property type="interactions" value="242"/>
</dbReference>
<accession>A0A1Y1LDC6</accession>
<sequence length="447" mass="51644">MDREVTDKNLNRILTKGWLYRGEGNANVVLSLPSCHKILRIKKCDKPQTILQWFLFWIMEIFHWDITSDMQQEKRDLDFYNLIMVPLLGSWYTQPAVSIETTKGDIKKLEFELANFRPEKRKHKGLKVGMASIFVDYAFLPTTFNSFCREGVTYAVEIKPKKGFMEDDRVIDKCQFCVKQYLKIKNQQIKKLSSYCPLDLFSGDTEKICRALKALISNPQNNLRIFCNGVYYYGENTSQDKFYTMLNELFECSDNDLINHFCALVTRALLKASPLNRNCLHCDDAGTETNLPKGCVLERILALQKLNRLGVAEYNNVLKKLNKCKSNNFSYVDRLLKKISSDNEFCPRCTIEKVILGSEKSQPDDLDLVPYMISAIANDLSLMVTFQKIPKLACEHEDRIIQVKDLRFFVDIGVFDLYPKPVSTIEKHMKVQMEMETAYMSAMQGSA</sequence>
<dbReference type="PANTHER" id="PTHR14456">
    <property type="entry name" value="INOSITOL POLYPHOSPHATE KINASE 1"/>
    <property type="match status" value="1"/>
</dbReference>
<reference evidence="9" key="3">
    <citation type="submission" date="2019-08" db="EMBL/GenBank/DDBJ databases">
        <authorList>
            <consortium name="Photinus pyralis genome working group"/>
            <person name="Fallon T.R."/>
            <person name="Sander Lower S.E."/>
            <person name="Weng J.-K."/>
        </authorList>
    </citation>
    <scope>NUCLEOTIDE SEQUENCE</scope>
    <source>
        <strain evidence="9">1611_PpyrPB1</strain>
        <tissue evidence="9">Whole body</tissue>
    </source>
</reference>
<dbReference type="OrthoDB" id="272370at2759"/>
<reference evidence="9 10" key="2">
    <citation type="journal article" date="2018" name="Elife">
        <title>Firefly genomes illuminate parallel origins of bioluminescence in beetles.</title>
        <authorList>
            <person name="Fallon T.R."/>
            <person name="Lower S.E."/>
            <person name="Chang C.H."/>
            <person name="Bessho-Uehara M."/>
            <person name="Martin G.J."/>
            <person name="Bewick A.J."/>
            <person name="Behringer M."/>
            <person name="Debat H.J."/>
            <person name="Wong I."/>
            <person name="Day J.C."/>
            <person name="Suvorov A."/>
            <person name="Silva C.J."/>
            <person name="Stanger-Hall K.F."/>
            <person name="Hall D.W."/>
            <person name="Schmitz R.J."/>
            <person name="Nelson D.R."/>
            <person name="Lewis S.M."/>
            <person name="Shigenobu S."/>
            <person name="Bybee S.M."/>
            <person name="Larracuente A.M."/>
            <person name="Oba Y."/>
            <person name="Weng J.K."/>
        </authorList>
    </citation>
    <scope>NUCLEOTIDE SEQUENCE [LARGE SCALE GENOMIC DNA]</scope>
    <source>
        <strain evidence="9">1611_PpyrPB1</strain>
        <tissue evidence="9">Whole body</tissue>
    </source>
</reference>
<dbReference type="InterPro" id="IPR043001">
    <property type="entry name" value="IP5_2-K_N_lobe"/>
</dbReference>
<comment type="similarity">
    <text evidence="1">Belongs to the IPK1 type 2 family.</text>
</comment>
<dbReference type="EMBL" id="GEZM01060814">
    <property type="protein sequence ID" value="JAV70891.1"/>
    <property type="molecule type" value="Transcribed_RNA"/>
</dbReference>
<comment type="catalytic activity">
    <reaction evidence="7">
        <text>1D-myo-inositol 1,3,4,5,6-pentakisphosphate + ATP = 1D-myo-inositol hexakisphosphate + ADP + H(+)</text>
        <dbReference type="Rhea" id="RHEA:20313"/>
        <dbReference type="ChEBI" id="CHEBI:15378"/>
        <dbReference type="ChEBI" id="CHEBI:30616"/>
        <dbReference type="ChEBI" id="CHEBI:57733"/>
        <dbReference type="ChEBI" id="CHEBI:58130"/>
        <dbReference type="ChEBI" id="CHEBI:456216"/>
        <dbReference type="EC" id="2.7.1.158"/>
    </reaction>
</comment>
<dbReference type="EC" id="2.7.1.158" evidence="2 7"/>
<reference evidence="8" key="1">
    <citation type="journal article" date="2016" name="Sci. Rep.">
        <title>Molecular characterization of firefly nuptial gifts: a multi-omics approach sheds light on postcopulatory sexual selection.</title>
        <authorList>
            <person name="Al-Wathiqui N."/>
            <person name="Fallon T.R."/>
            <person name="South A."/>
            <person name="Weng J.K."/>
            <person name="Lewis S.M."/>
        </authorList>
    </citation>
    <scope>NUCLEOTIDE SEQUENCE</scope>
</reference>
<dbReference type="GO" id="GO:0005634">
    <property type="term" value="C:nucleus"/>
    <property type="evidence" value="ECO:0007669"/>
    <property type="project" value="TreeGrafter"/>
</dbReference>
<dbReference type="Pfam" id="PF06090">
    <property type="entry name" value="Ins_P5_2-kin"/>
    <property type="match status" value="1"/>
</dbReference>
<organism evidence="8">
    <name type="scientific">Photinus pyralis</name>
    <name type="common">Common eastern firefly</name>
    <name type="synonym">Lampyris pyralis</name>
    <dbReference type="NCBI Taxonomy" id="7054"/>
    <lineage>
        <taxon>Eukaryota</taxon>
        <taxon>Metazoa</taxon>
        <taxon>Ecdysozoa</taxon>
        <taxon>Arthropoda</taxon>
        <taxon>Hexapoda</taxon>
        <taxon>Insecta</taxon>
        <taxon>Pterygota</taxon>
        <taxon>Neoptera</taxon>
        <taxon>Endopterygota</taxon>
        <taxon>Coleoptera</taxon>
        <taxon>Polyphaga</taxon>
        <taxon>Elateriformia</taxon>
        <taxon>Elateroidea</taxon>
        <taxon>Lampyridae</taxon>
        <taxon>Lampyrinae</taxon>
        <taxon>Photinus</taxon>
    </lineage>
</organism>
<evidence type="ECO:0000256" key="1">
    <source>
        <dbReference type="ARBA" id="ARBA00007229"/>
    </source>
</evidence>
<evidence type="ECO:0000313" key="8">
    <source>
        <dbReference type="EMBL" id="JAV70888.1"/>
    </source>
</evidence>
<dbReference type="GO" id="GO:0005524">
    <property type="term" value="F:ATP binding"/>
    <property type="evidence" value="ECO:0007669"/>
    <property type="project" value="UniProtKB-KW"/>
</dbReference>
<dbReference type="GO" id="GO:0035299">
    <property type="term" value="F:inositol-1,3,4,5,6-pentakisphosphate 2-kinase activity"/>
    <property type="evidence" value="ECO:0007669"/>
    <property type="project" value="UniProtKB-EC"/>
</dbReference>
<evidence type="ECO:0000313" key="9">
    <source>
        <dbReference type="EMBL" id="KAB0795631.1"/>
    </source>
</evidence>